<dbReference type="GO" id="GO:0005886">
    <property type="term" value="C:plasma membrane"/>
    <property type="evidence" value="ECO:0007669"/>
    <property type="project" value="UniProtKB-SubCell"/>
</dbReference>
<reference evidence="14" key="1">
    <citation type="journal article" date="2017" name="bioRxiv">
        <title>Comparative analysis of the genomes of Stylophora pistillata and Acropora digitifera provides evidence for extensive differences between species of corals.</title>
        <authorList>
            <person name="Voolstra C.R."/>
            <person name="Li Y."/>
            <person name="Liew Y.J."/>
            <person name="Baumgarten S."/>
            <person name="Zoccola D."/>
            <person name="Flot J.-F."/>
            <person name="Tambutte S."/>
            <person name="Allemand D."/>
            <person name="Aranda M."/>
        </authorList>
    </citation>
    <scope>NUCLEOTIDE SEQUENCE [LARGE SCALE GENOMIC DNA]</scope>
</reference>
<feature type="region of interest" description="Disordered" evidence="10">
    <location>
        <begin position="532"/>
        <end position="558"/>
    </location>
</feature>
<dbReference type="PROSITE" id="PS00237">
    <property type="entry name" value="G_PROTEIN_RECEP_F1_1"/>
    <property type="match status" value="1"/>
</dbReference>
<dbReference type="GO" id="GO:0033990">
    <property type="term" value="F:ectoine synthase activity"/>
    <property type="evidence" value="ECO:0007669"/>
    <property type="project" value="InterPro"/>
</dbReference>
<dbReference type="Pfam" id="PF25815">
    <property type="entry name" value="CTHRC1_C"/>
    <property type="match status" value="1"/>
</dbReference>
<dbReference type="GO" id="GO:0005581">
    <property type="term" value="C:collagen trimer"/>
    <property type="evidence" value="ECO:0007669"/>
    <property type="project" value="UniProtKB-KW"/>
</dbReference>
<name>A0A2B4SYL4_STYPI</name>
<feature type="compositionally biased region" description="Basic and acidic residues" evidence="10">
    <location>
        <begin position="541"/>
        <end position="550"/>
    </location>
</feature>
<evidence type="ECO:0000259" key="12">
    <source>
        <dbReference type="PROSITE" id="PS50262"/>
    </source>
</evidence>
<proteinExistence type="inferred from homology"/>
<comment type="caution">
    <text evidence="13">The sequence shown here is derived from an EMBL/GenBank/DDBJ whole genome shotgun (WGS) entry which is preliminary data.</text>
</comment>
<evidence type="ECO:0000256" key="10">
    <source>
        <dbReference type="SAM" id="MobiDB-lite"/>
    </source>
</evidence>
<keyword evidence="6 11" id="KW-0472">Membrane</keyword>
<dbReference type="PANTHER" id="PTHR24249">
    <property type="entry name" value="HISTAMINE RECEPTOR-RELATED G-PROTEIN COUPLED RECEPTOR"/>
    <property type="match status" value="1"/>
</dbReference>
<dbReference type="Pfam" id="PF06339">
    <property type="entry name" value="Ectoine_synth"/>
    <property type="match status" value="1"/>
</dbReference>
<dbReference type="InterPro" id="IPR057873">
    <property type="entry name" value="CTHRC1_C"/>
</dbReference>
<evidence type="ECO:0000256" key="6">
    <source>
        <dbReference type="ARBA" id="ARBA00023136"/>
    </source>
</evidence>
<sequence length="700" mass="78722">MDPPTSARWAQNVTSESSNTLTSSALTATIFKTVFLVLIAVVNILGNTSICFIVLKDRQLRASVRNYAVASLALSDLLSVQIMIFQILTYFDIGKTPITCTLMGRMFGCLLYISILHLFTLSMDRYIAIFYPLRYRFMVTPTRTAVILLTIWIVPVSSILIFPAALADLRGYASFYGCIDQGSIETIDKKDRFHMSANVIFLFFLPLLVMMWAYCRISKVAWYQANRVGVAVISVVRVPQVRCIPRARDRKWAKTLAIVIGAFLGCYLPIVVASLVHIFARQTTSCSLTRTLEILLFLTFSNTVLNPLIYSLRNHEYRRAFQKTLRRCYRESNNNQGRCIIHDSATKQLSFTADHLLALTSGKSVHMRVQELVKIVAVSVPRDASVSPPPLLMKSLDEVIDSDRNVPFENGFSRRFLAAPDGYNISFHNTFCSTKFSKHLQYLNNKEVVYFIKGQGEYVWENGKRRHDFDSEKHHGTMFLVANNAHETEKLEMDALQLIILLFSSVRLIAEANSTQKSCQNLIGAPGIPGNPGLPGPYGRDGPKGEKGETGARGQKGGCAQTFSNWKQCVWKGPNGRDYGLIKDCLFKKMYQKTTLRVFYSGALRILGCKKCCKRWYFTFNGAECSGPMPIDGVIYMHEVTGEQPLRVRHIEGYCENIPKGSVRVGFNVGDCPRFGNADAYSSWNSVSRIVVEEIPAPQQ</sequence>
<gene>
    <name evidence="13" type="primary">Cthrc1</name>
    <name evidence="13" type="ORF">AWC38_SpisGene41</name>
</gene>
<dbReference type="PRINTS" id="PR00237">
    <property type="entry name" value="GPCRRHODOPSN"/>
</dbReference>
<dbReference type="AlphaFoldDB" id="A0A2B4SYL4"/>
<evidence type="ECO:0000256" key="9">
    <source>
        <dbReference type="RuleBase" id="RU000688"/>
    </source>
</evidence>
<dbReference type="Gene3D" id="1.20.1070.10">
    <property type="entry name" value="Rhodopsin 7-helix transmembrane proteins"/>
    <property type="match status" value="1"/>
</dbReference>
<feature type="domain" description="G-protein coupled receptors family 1 profile" evidence="12">
    <location>
        <begin position="46"/>
        <end position="310"/>
    </location>
</feature>
<dbReference type="EMBL" id="LSMT01000001">
    <property type="protein sequence ID" value="PFX35001.1"/>
    <property type="molecule type" value="Genomic_DNA"/>
</dbReference>
<dbReference type="SMART" id="SM01381">
    <property type="entry name" value="7TM_GPCR_Srsx"/>
    <property type="match status" value="1"/>
</dbReference>
<keyword evidence="13" id="KW-0176">Collagen</keyword>
<organism evidence="13 14">
    <name type="scientific">Stylophora pistillata</name>
    <name type="common">Smooth cauliflower coral</name>
    <dbReference type="NCBI Taxonomy" id="50429"/>
    <lineage>
        <taxon>Eukaryota</taxon>
        <taxon>Metazoa</taxon>
        <taxon>Cnidaria</taxon>
        <taxon>Anthozoa</taxon>
        <taxon>Hexacorallia</taxon>
        <taxon>Scleractinia</taxon>
        <taxon>Astrocoeniina</taxon>
        <taxon>Pocilloporidae</taxon>
        <taxon>Stylophora</taxon>
    </lineage>
</organism>
<evidence type="ECO:0000256" key="7">
    <source>
        <dbReference type="ARBA" id="ARBA00023170"/>
    </source>
</evidence>
<dbReference type="SUPFAM" id="SSF81321">
    <property type="entry name" value="Family A G protein-coupled receptor-like"/>
    <property type="match status" value="1"/>
</dbReference>
<dbReference type="PANTHER" id="PTHR24249:SF372">
    <property type="entry name" value="G-PROTEIN COUPLED RECEPTORS FAMILY 1 PROFILE DOMAIN-CONTAINING PROTEIN"/>
    <property type="match status" value="1"/>
</dbReference>
<feature type="transmembrane region" description="Helical" evidence="11">
    <location>
        <begin position="67"/>
        <end position="91"/>
    </location>
</feature>
<comment type="subcellular location">
    <subcellularLocation>
        <location evidence="1">Cell membrane</location>
        <topology evidence="1">Multi-pass membrane protein</topology>
    </subcellularLocation>
</comment>
<feature type="transmembrane region" description="Helical" evidence="11">
    <location>
        <begin position="34"/>
        <end position="55"/>
    </location>
</feature>
<feature type="transmembrane region" description="Helical" evidence="11">
    <location>
        <begin position="111"/>
        <end position="133"/>
    </location>
</feature>
<protein>
    <submittedName>
        <fullName evidence="13">Collagen triple helix repeat-containing protein 1</fullName>
    </submittedName>
</protein>
<accession>A0A2B4SYL4</accession>
<evidence type="ECO:0000256" key="2">
    <source>
        <dbReference type="ARBA" id="ARBA00022475"/>
    </source>
</evidence>
<keyword evidence="5 9" id="KW-0297">G-protein coupled receptor</keyword>
<dbReference type="Proteomes" id="UP000225706">
    <property type="component" value="Unassembled WGS sequence"/>
</dbReference>
<evidence type="ECO:0000256" key="3">
    <source>
        <dbReference type="ARBA" id="ARBA00022692"/>
    </source>
</evidence>
<evidence type="ECO:0000256" key="8">
    <source>
        <dbReference type="ARBA" id="ARBA00023224"/>
    </source>
</evidence>
<dbReference type="OrthoDB" id="5977433at2759"/>
<dbReference type="Pfam" id="PF00001">
    <property type="entry name" value="7tm_1"/>
    <property type="match status" value="1"/>
</dbReference>
<keyword evidence="14" id="KW-1185">Reference proteome</keyword>
<keyword evidence="2" id="KW-1003">Cell membrane</keyword>
<feature type="transmembrane region" description="Helical" evidence="11">
    <location>
        <begin position="195"/>
        <end position="215"/>
    </location>
</feature>
<feature type="transmembrane region" description="Helical" evidence="11">
    <location>
        <begin position="145"/>
        <end position="166"/>
    </location>
</feature>
<dbReference type="InterPro" id="IPR017452">
    <property type="entry name" value="GPCR_Rhodpsn_7TM"/>
</dbReference>
<evidence type="ECO:0000256" key="4">
    <source>
        <dbReference type="ARBA" id="ARBA00022989"/>
    </source>
</evidence>
<dbReference type="InterPro" id="IPR000276">
    <property type="entry name" value="GPCR_Rhodpsn"/>
</dbReference>
<keyword evidence="4 11" id="KW-1133">Transmembrane helix</keyword>
<evidence type="ECO:0000313" key="13">
    <source>
        <dbReference type="EMBL" id="PFX35001.1"/>
    </source>
</evidence>
<comment type="similarity">
    <text evidence="9">Belongs to the G-protein coupled receptor 1 family.</text>
</comment>
<dbReference type="Gene3D" id="2.60.120.10">
    <property type="entry name" value="Jelly Rolls"/>
    <property type="match status" value="1"/>
</dbReference>
<keyword evidence="3 9" id="KW-0812">Transmembrane</keyword>
<evidence type="ECO:0000256" key="1">
    <source>
        <dbReference type="ARBA" id="ARBA00004651"/>
    </source>
</evidence>
<keyword evidence="8 9" id="KW-0807">Transducer</keyword>
<feature type="transmembrane region" description="Helical" evidence="11">
    <location>
        <begin position="256"/>
        <end position="280"/>
    </location>
</feature>
<keyword evidence="7 9" id="KW-0675">Receptor</keyword>
<dbReference type="GO" id="GO:0004930">
    <property type="term" value="F:G protein-coupled receptor activity"/>
    <property type="evidence" value="ECO:0007669"/>
    <property type="project" value="UniProtKB-KW"/>
</dbReference>
<evidence type="ECO:0000256" key="5">
    <source>
        <dbReference type="ARBA" id="ARBA00023040"/>
    </source>
</evidence>
<dbReference type="InterPro" id="IPR010462">
    <property type="entry name" value="Ectoine_synth"/>
</dbReference>
<dbReference type="PROSITE" id="PS50262">
    <property type="entry name" value="G_PROTEIN_RECEP_F1_2"/>
    <property type="match status" value="1"/>
</dbReference>
<dbReference type="InterPro" id="IPR014710">
    <property type="entry name" value="RmlC-like_jellyroll"/>
</dbReference>
<evidence type="ECO:0000256" key="11">
    <source>
        <dbReference type="SAM" id="Phobius"/>
    </source>
</evidence>
<evidence type="ECO:0000313" key="14">
    <source>
        <dbReference type="Proteomes" id="UP000225706"/>
    </source>
</evidence>
<dbReference type="GO" id="GO:0019491">
    <property type="term" value="P:ectoine biosynthetic process"/>
    <property type="evidence" value="ECO:0007669"/>
    <property type="project" value="InterPro"/>
</dbReference>
<dbReference type="InterPro" id="IPR050569">
    <property type="entry name" value="TAAR"/>
</dbReference>